<dbReference type="AlphaFoldDB" id="A0A2K3QHE7"/>
<feature type="compositionally biased region" description="Polar residues" evidence="1">
    <location>
        <begin position="59"/>
        <end position="69"/>
    </location>
</feature>
<feature type="region of interest" description="Disordered" evidence="1">
    <location>
        <begin position="25"/>
        <end position="132"/>
    </location>
</feature>
<dbReference type="OrthoDB" id="3700495at2759"/>
<name>A0A2K3QHE7_9HYPO</name>
<accession>A0A2K3QHE7</accession>
<keyword evidence="3" id="KW-1185">Reference proteome</keyword>
<evidence type="ECO:0000313" key="3">
    <source>
        <dbReference type="Proteomes" id="UP000236621"/>
    </source>
</evidence>
<evidence type="ECO:0000256" key="1">
    <source>
        <dbReference type="SAM" id="MobiDB-lite"/>
    </source>
</evidence>
<comment type="caution">
    <text evidence="2">The sequence shown here is derived from an EMBL/GenBank/DDBJ whole genome shotgun (WGS) entry which is preliminary data.</text>
</comment>
<organism evidence="2 3">
    <name type="scientific">Tolypocladium capitatum</name>
    <dbReference type="NCBI Taxonomy" id="45235"/>
    <lineage>
        <taxon>Eukaryota</taxon>
        <taxon>Fungi</taxon>
        <taxon>Dikarya</taxon>
        <taxon>Ascomycota</taxon>
        <taxon>Pezizomycotina</taxon>
        <taxon>Sordariomycetes</taxon>
        <taxon>Hypocreomycetidae</taxon>
        <taxon>Hypocreales</taxon>
        <taxon>Ophiocordycipitaceae</taxon>
        <taxon>Tolypocladium</taxon>
    </lineage>
</organism>
<dbReference type="EMBL" id="NRSZ01000474">
    <property type="protein sequence ID" value="PNY26984.1"/>
    <property type="molecule type" value="Genomic_DNA"/>
</dbReference>
<dbReference type="Proteomes" id="UP000236621">
    <property type="component" value="Unassembled WGS sequence"/>
</dbReference>
<feature type="compositionally biased region" description="Basic residues" evidence="1">
    <location>
        <begin position="119"/>
        <end position="128"/>
    </location>
</feature>
<proteinExistence type="predicted"/>
<reference evidence="2 3" key="1">
    <citation type="submission" date="2017-08" db="EMBL/GenBank/DDBJ databases">
        <title>Harnessing the power of phylogenomics to disentangle the directionality and signatures of interkingdom host jumping in the parasitic fungal genus Tolypocladium.</title>
        <authorList>
            <person name="Quandt C.A."/>
            <person name="Patterson W."/>
            <person name="Spatafora J.W."/>
        </authorList>
    </citation>
    <scope>NUCLEOTIDE SEQUENCE [LARGE SCALE GENOMIC DNA]</scope>
    <source>
        <strain evidence="2 3">CBS 113982</strain>
    </source>
</reference>
<evidence type="ECO:0000313" key="2">
    <source>
        <dbReference type="EMBL" id="PNY26984.1"/>
    </source>
</evidence>
<sequence length="354" mass="39421">MQRPNQWPRLGWVLSLPTRTSLLESRGAVPASSMSRDAIGTDCEHRQHRRVPRRRCMRSAQNQPASTPMQPNPRLEPISNYRGGPPATHTGGDLRPSHFAFTSPPADAQTPLPHASAHWPRHSPRARPKGGPGPVSWACLLGLSALRGLRPVWSGVSRSMMERKAESGLAGLGSAAFPEPPYLPPNLSHHLPTPWSLSESRRSHSACTHTTSSNLSTVGTFQVFGLWLLDERPCPARTLLQPSSVTRRLTTTTQASPHLSPTQATATPVAMCNYIYKELSCQHHYHLVESWCSKYIETERRCPPTVVSKQYWGNDICSACRERQQPSNHPWAKLIRRPQPKMATYSYPQHVSAQ</sequence>
<gene>
    <name evidence="2" type="ORF">TCAP_03094</name>
</gene>
<protein>
    <submittedName>
        <fullName evidence="2">Uncharacterized protein</fullName>
    </submittedName>
</protein>
<feature type="compositionally biased region" description="Basic residues" evidence="1">
    <location>
        <begin position="46"/>
        <end position="57"/>
    </location>
</feature>